<feature type="region of interest" description="Disordered" evidence="4">
    <location>
        <begin position="398"/>
        <end position="419"/>
    </location>
</feature>
<accession>V5YSB8</accession>
<reference evidence="6" key="1">
    <citation type="journal article" date="2015" name="Mycoscience">
        <title>A putative transcription factor Gf.BMR1 in Grifola frondosa, the homolog of BMR1 in Bipolaris oryzae, was strongly induced by near-ultraviolet light and blue light.</title>
        <authorList>
            <person name="Kurahashi A."/>
            <person name="Shimoda T."/>
            <person name="Sato M."/>
            <person name="Fujimori F."/>
            <person name="Hirama J."/>
            <person name="Nishibori K."/>
        </authorList>
    </citation>
    <scope>NUCLEOTIDE SEQUENCE</scope>
    <source>
        <strain evidence="6">M51</strain>
        <tissue evidence="6">Fruiting body</tissue>
    </source>
</reference>
<dbReference type="PROSITE" id="PS50112">
    <property type="entry name" value="PAS"/>
    <property type="match status" value="3"/>
</dbReference>
<dbReference type="CDD" id="cd00130">
    <property type="entry name" value="PAS"/>
    <property type="match status" value="3"/>
</dbReference>
<keyword evidence="1" id="KW-0285">Flavoprotein</keyword>
<evidence type="ECO:0000256" key="3">
    <source>
        <dbReference type="ARBA" id="ARBA00022991"/>
    </source>
</evidence>
<dbReference type="GO" id="GO:0006355">
    <property type="term" value="P:regulation of DNA-templated transcription"/>
    <property type="evidence" value="ECO:0007669"/>
    <property type="project" value="InterPro"/>
</dbReference>
<evidence type="ECO:0000256" key="2">
    <source>
        <dbReference type="ARBA" id="ARBA00022643"/>
    </source>
</evidence>
<proteinExistence type="evidence at transcript level"/>
<evidence type="ECO:0000313" key="6">
    <source>
        <dbReference type="EMBL" id="BAO20282.1"/>
    </source>
</evidence>
<feature type="compositionally biased region" description="Low complexity" evidence="4">
    <location>
        <begin position="506"/>
        <end position="520"/>
    </location>
</feature>
<evidence type="ECO:0000256" key="4">
    <source>
        <dbReference type="SAM" id="MobiDB-lite"/>
    </source>
</evidence>
<sequence>MPFERYIGQPRPVTDNPSYEQYSHDHSLPVDPNTFSSNVQFQLPQLMLGAPTLAPGGGAEVLPAGLFGPTGPLTSSWFNNSYSNDFSANATKYPLAQSYQPDNSSPENAYLPQNVAHHYYPAHSPPQPASHSPDLHFLPPDISSSLPFPTSGPGPSLGPSPVNIPSALGLPVYSASGFDLLSILSRITTRPNQRIVLGPVDLTCSFVVVDVRRFDSPIVYASPTFCKLTGYDEHEVLGRNCRFLQSPDGRLQRGDLHRYTAPEAVAHLKKSLAAGKECQTSLINYRKGGAAFINLVTVIPIRGGINNSPEEQDDIVYHVGFQVDLTEQPNAILRKLRDGSYIVNYSSKLAVPDSLSATFPRDWRANSAMMRGVSKDLRALLDDSAFVNSIPIHASTTASSAQAAANTNPGEPGTMSDPYDGNKPLHMLLLESTPDFIHVVSLKGAFLYVAPAVRRVLGYDPDDLVGRSLTEFCHAADIVPLMRELKEASATPMAASGSTLSSGRTSPSPGGAPSDDSLPSMQSATSTAGPRAVDLLFRMRAKAGDFVWVECRGRLHVEPGKGRKAIILSGRVRSMPRLEWGPVQRAGGLTAVATNTEDDGQEREREQEVWGLLSTNGTFLFVGAAVRDVLGWGAGEVIGRTVGDFIGGRTQADARKAVEQLLAGAFAESGVELHGVGCEMRRKDGTGVTVHVAMYRSHGGAGKPPSSVPTAPHPVVCQIKLLDAHATAPARIVHPLSDSVFQELEIARGSSWQYELQQLKYANQRLQEEVAALEAGVASRAQRQSLAYTAPPPPPPLAHAHSVPAHVHAQVHAEYDPRAAGYGANPSRMRRSFDSALQGWNAPYAHAQMQDSPGSSALPQRTNTLPTKRSWDEAGDGGGPT</sequence>
<evidence type="ECO:0000256" key="1">
    <source>
        <dbReference type="ARBA" id="ARBA00022630"/>
    </source>
</evidence>
<dbReference type="InterPro" id="IPR013767">
    <property type="entry name" value="PAS_fold"/>
</dbReference>
<keyword evidence="3" id="KW-0157">Chromophore</keyword>
<organism evidence="6">
    <name type="scientific">Grifola frondosa</name>
    <name type="common">Maitake</name>
    <name type="synonym">Polyporus frondosus</name>
    <dbReference type="NCBI Taxonomy" id="5627"/>
    <lineage>
        <taxon>Eukaryota</taxon>
        <taxon>Fungi</taxon>
        <taxon>Dikarya</taxon>
        <taxon>Basidiomycota</taxon>
        <taxon>Agaricomycotina</taxon>
        <taxon>Agaricomycetes</taxon>
        <taxon>Polyporales</taxon>
        <taxon>Grifolaceae</taxon>
        <taxon>Grifola</taxon>
    </lineage>
</organism>
<dbReference type="SUPFAM" id="SSF55785">
    <property type="entry name" value="PYP-like sensor domain (PAS domain)"/>
    <property type="match status" value="3"/>
</dbReference>
<dbReference type="NCBIfam" id="TIGR00229">
    <property type="entry name" value="sensory_box"/>
    <property type="match status" value="1"/>
</dbReference>
<feature type="region of interest" description="Disordered" evidence="4">
    <location>
        <begin position="1"/>
        <end position="26"/>
    </location>
</feature>
<dbReference type="InterPro" id="IPR035965">
    <property type="entry name" value="PAS-like_dom_sf"/>
</dbReference>
<dbReference type="PANTHER" id="PTHR47429:SF7">
    <property type="entry name" value="GATA-FACTOR"/>
    <property type="match status" value="1"/>
</dbReference>
<keyword evidence="2" id="KW-0288">FMN</keyword>
<feature type="compositionally biased region" description="Polar residues" evidence="4">
    <location>
        <begin position="849"/>
        <end position="867"/>
    </location>
</feature>
<gene>
    <name evidence="6" type="primary">Gf.WC-1</name>
</gene>
<feature type="compositionally biased region" description="Polar residues" evidence="4">
    <location>
        <begin position="496"/>
        <end position="505"/>
    </location>
</feature>
<dbReference type="Pfam" id="PF00989">
    <property type="entry name" value="PAS"/>
    <property type="match status" value="1"/>
</dbReference>
<protein>
    <submittedName>
        <fullName evidence="6">White collar protein 1</fullName>
    </submittedName>
</protein>
<dbReference type="Pfam" id="PF13426">
    <property type="entry name" value="PAS_9"/>
    <property type="match status" value="1"/>
</dbReference>
<feature type="compositionally biased region" description="Low complexity" evidence="4">
    <location>
        <begin position="398"/>
        <end position="408"/>
    </location>
</feature>
<feature type="domain" description="PAS" evidence="5">
    <location>
        <begin position="215"/>
        <end position="272"/>
    </location>
</feature>
<dbReference type="AlphaFoldDB" id="V5YSB8"/>
<dbReference type="EMBL" id="AB828669">
    <property type="protein sequence ID" value="BAO20282.1"/>
    <property type="molecule type" value="mRNA"/>
</dbReference>
<dbReference type="PANTHER" id="PTHR47429">
    <property type="entry name" value="PROTEIN TWIN LOV 1"/>
    <property type="match status" value="1"/>
</dbReference>
<evidence type="ECO:0000259" key="5">
    <source>
        <dbReference type="PROSITE" id="PS50112"/>
    </source>
</evidence>
<dbReference type="Gene3D" id="3.30.450.20">
    <property type="entry name" value="PAS domain"/>
    <property type="match status" value="3"/>
</dbReference>
<dbReference type="InterPro" id="IPR000014">
    <property type="entry name" value="PAS"/>
</dbReference>
<dbReference type="SMART" id="SM00091">
    <property type="entry name" value="PAS"/>
    <property type="match status" value="3"/>
</dbReference>
<feature type="domain" description="PAS" evidence="5">
    <location>
        <begin position="612"/>
        <end position="665"/>
    </location>
</feature>
<feature type="region of interest" description="Disordered" evidence="4">
    <location>
        <begin position="490"/>
        <end position="525"/>
    </location>
</feature>
<dbReference type="GO" id="GO:0005634">
    <property type="term" value="C:nucleus"/>
    <property type="evidence" value="ECO:0007669"/>
    <property type="project" value="TreeGrafter"/>
</dbReference>
<feature type="region of interest" description="Disordered" evidence="4">
    <location>
        <begin position="846"/>
        <end position="881"/>
    </location>
</feature>
<name>V5YSB8_GRIFR</name>
<feature type="domain" description="PAS" evidence="5">
    <location>
        <begin position="422"/>
        <end position="492"/>
    </location>
</feature>